<evidence type="ECO:0000256" key="3">
    <source>
        <dbReference type="ARBA" id="ARBA00022679"/>
    </source>
</evidence>
<keyword evidence="4" id="KW-0812">Transmembrane</keyword>
<evidence type="ECO:0000256" key="5">
    <source>
        <dbReference type="ARBA" id="ARBA00022985"/>
    </source>
</evidence>
<keyword evidence="1" id="KW-1003">Cell membrane</keyword>
<evidence type="ECO:0000259" key="8">
    <source>
        <dbReference type="Pfam" id="PF00535"/>
    </source>
</evidence>
<keyword evidence="6" id="KW-1133">Transmembrane helix</keyword>
<dbReference type="PANTHER" id="PTHR48090:SF3">
    <property type="entry name" value="UNDECAPRENYL-PHOSPHATE 4-DEOXY-4-FORMAMIDO-L-ARABINOSE TRANSFERASE"/>
    <property type="match status" value="1"/>
</dbReference>
<dbReference type="Pfam" id="PF00535">
    <property type="entry name" value="Glycos_transf_2"/>
    <property type="match status" value="1"/>
</dbReference>
<dbReference type="GeneID" id="86941028"/>
<comment type="caution">
    <text evidence="9">The sequence shown here is derived from an EMBL/GenBank/DDBJ whole genome shotgun (WGS) entry which is preliminary data.</text>
</comment>
<sequence>MGDCLYLVMPTYNEEANIRAVVEAWYPMLAYGSEDSRLVISDGGSRDKTLEILYSLQRQYEKLIVIPKPGTDHGTKVILLYRYAIVHGADWIFQTDSDGQTVPAEFAAFWKLREKYDVIMGDRKKRGDGMGRKAVENVLRVYLKIFFGTFVPDANAPFRLMKSSVVAKYLDLMPADFNLPNAILAACFSKYHERVCYRIVTFQPRQGGKNYMNVKRIFKIGLQSIRNFAEIRKRMDAFDRRNRRNMQ</sequence>
<dbReference type="InterPro" id="IPR001173">
    <property type="entry name" value="Glyco_trans_2-like"/>
</dbReference>
<evidence type="ECO:0000256" key="1">
    <source>
        <dbReference type="ARBA" id="ARBA00022475"/>
    </source>
</evidence>
<dbReference type="EMBL" id="AGEL01000007">
    <property type="protein sequence ID" value="EHO16572.1"/>
    <property type="molecule type" value="Genomic_DNA"/>
</dbReference>
<keyword evidence="2" id="KW-0328">Glycosyltransferase</keyword>
<accession>A0AA37DG38</accession>
<keyword evidence="5" id="KW-0448">Lipopolysaccharide biosynthesis</keyword>
<keyword evidence="10" id="KW-1185">Reference proteome</keyword>
<gene>
    <name evidence="9" type="ORF">HMPREF9623_01271</name>
</gene>
<dbReference type="InterPro" id="IPR050256">
    <property type="entry name" value="Glycosyltransferase_2"/>
</dbReference>
<organism evidence="9 10">
    <name type="scientific">Stomatobaculum longum</name>
    <dbReference type="NCBI Taxonomy" id="796942"/>
    <lineage>
        <taxon>Bacteria</taxon>
        <taxon>Bacillati</taxon>
        <taxon>Bacillota</taxon>
        <taxon>Clostridia</taxon>
        <taxon>Lachnospirales</taxon>
        <taxon>Lachnospiraceae</taxon>
        <taxon>Stomatobaculum</taxon>
    </lineage>
</organism>
<dbReference type="RefSeq" id="WP_009533104.1">
    <property type="nucleotide sequence ID" value="NZ_CAUVLT010000023.1"/>
</dbReference>
<evidence type="ECO:0000256" key="4">
    <source>
        <dbReference type="ARBA" id="ARBA00022692"/>
    </source>
</evidence>
<dbReference type="AlphaFoldDB" id="A0AA37DG38"/>
<dbReference type="Proteomes" id="UP000018466">
    <property type="component" value="Unassembled WGS sequence"/>
</dbReference>
<evidence type="ECO:0000256" key="7">
    <source>
        <dbReference type="ARBA" id="ARBA00023136"/>
    </source>
</evidence>
<reference evidence="9 10" key="1">
    <citation type="submission" date="2011-10" db="EMBL/GenBank/DDBJ databases">
        <title>The Genome Sequence of Lachnospiraceae bacterium ACC2.</title>
        <authorList>
            <consortium name="The Broad Institute Genome Sequencing Platform"/>
            <person name="Earl A."/>
            <person name="Ward D."/>
            <person name="Feldgarden M."/>
            <person name="Gevers D."/>
            <person name="Sizova M."/>
            <person name="Hazen A."/>
            <person name="Epstein S."/>
            <person name="Young S.K."/>
            <person name="Zeng Q."/>
            <person name="Gargeya S."/>
            <person name="Fitzgerald M."/>
            <person name="Haas B."/>
            <person name="Abouelleil A."/>
            <person name="Alvarado L."/>
            <person name="Arachchi H.M."/>
            <person name="Berlin A."/>
            <person name="Brown A."/>
            <person name="Chapman S.B."/>
            <person name="Chen Z."/>
            <person name="Dunbar C."/>
            <person name="Freedman E."/>
            <person name="Gearin G."/>
            <person name="Goldberg J."/>
            <person name="Griggs A."/>
            <person name="Gujja S."/>
            <person name="Heiman D."/>
            <person name="Howarth C."/>
            <person name="Larson L."/>
            <person name="Lui A."/>
            <person name="MacDonald P.J.P."/>
            <person name="Montmayeur A."/>
            <person name="Murphy C."/>
            <person name="Neiman D."/>
            <person name="Pearson M."/>
            <person name="Priest M."/>
            <person name="Roberts A."/>
            <person name="Saif S."/>
            <person name="Shea T."/>
            <person name="Shenoy N."/>
            <person name="Sisk P."/>
            <person name="Stolte C."/>
            <person name="Sykes S."/>
            <person name="Wortman J."/>
            <person name="Nusbaum C."/>
            <person name="Birren B."/>
        </authorList>
    </citation>
    <scope>NUCLEOTIDE SEQUENCE [LARGE SCALE GENOMIC DNA]</scope>
    <source>
        <strain evidence="9 10">ACC2</strain>
    </source>
</reference>
<evidence type="ECO:0000256" key="2">
    <source>
        <dbReference type="ARBA" id="ARBA00022676"/>
    </source>
</evidence>
<keyword evidence="3" id="KW-0808">Transferase</keyword>
<protein>
    <recommendedName>
        <fullName evidence="8">Glycosyltransferase 2-like domain-containing protein</fullName>
    </recommendedName>
</protein>
<dbReference type="GO" id="GO:0009103">
    <property type="term" value="P:lipopolysaccharide biosynthetic process"/>
    <property type="evidence" value="ECO:0007669"/>
    <property type="project" value="UniProtKB-KW"/>
</dbReference>
<dbReference type="SUPFAM" id="SSF53448">
    <property type="entry name" value="Nucleotide-diphospho-sugar transferases"/>
    <property type="match status" value="1"/>
</dbReference>
<keyword evidence="7" id="KW-0472">Membrane</keyword>
<dbReference type="CDD" id="cd04179">
    <property type="entry name" value="DPM_DPG-synthase_like"/>
    <property type="match status" value="1"/>
</dbReference>
<dbReference type="InterPro" id="IPR029044">
    <property type="entry name" value="Nucleotide-diphossugar_trans"/>
</dbReference>
<evidence type="ECO:0000256" key="6">
    <source>
        <dbReference type="ARBA" id="ARBA00022989"/>
    </source>
</evidence>
<proteinExistence type="predicted"/>
<name>A0AA37DG38_9FIRM</name>
<evidence type="ECO:0000313" key="9">
    <source>
        <dbReference type="EMBL" id="EHO16572.1"/>
    </source>
</evidence>
<dbReference type="PANTHER" id="PTHR48090">
    <property type="entry name" value="UNDECAPRENYL-PHOSPHATE 4-DEOXY-4-FORMAMIDO-L-ARABINOSE TRANSFERASE-RELATED"/>
    <property type="match status" value="1"/>
</dbReference>
<dbReference type="GO" id="GO:0005886">
    <property type="term" value="C:plasma membrane"/>
    <property type="evidence" value="ECO:0007669"/>
    <property type="project" value="TreeGrafter"/>
</dbReference>
<feature type="domain" description="Glycosyltransferase 2-like" evidence="8">
    <location>
        <begin position="7"/>
        <end position="166"/>
    </location>
</feature>
<evidence type="ECO:0000313" key="10">
    <source>
        <dbReference type="Proteomes" id="UP000018466"/>
    </source>
</evidence>
<dbReference type="Gene3D" id="3.90.550.10">
    <property type="entry name" value="Spore Coat Polysaccharide Biosynthesis Protein SpsA, Chain A"/>
    <property type="match status" value="1"/>
</dbReference>
<dbReference type="GO" id="GO:0099621">
    <property type="term" value="F:undecaprenyl-phosphate 4-deoxy-4-formamido-L-arabinose transferase activity"/>
    <property type="evidence" value="ECO:0007669"/>
    <property type="project" value="TreeGrafter"/>
</dbReference>